<reference evidence="2 3" key="1">
    <citation type="journal article" date="2023" name="Mol. Ecol. Resour.">
        <title>Chromosome-level genome assembly of a triploid poplar Populus alba 'Berolinensis'.</title>
        <authorList>
            <person name="Chen S."/>
            <person name="Yu Y."/>
            <person name="Wang X."/>
            <person name="Wang S."/>
            <person name="Zhang T."/>
            <person name="Zhou Y."/>
            <person name="He R."/>
            <person name="Meng N."/>
            <person name="Wang Y."/>
            <person name="Liu W."/>
            <person name="Liu Z."/>
            <person name="Liu J."/>
            <person name="Guo Q."/>
            <person name="Huang H."/>
            <person name="Sederoff R.R."/>
            <person name="Wang G."/>
            <person name="Qu G."/>
            <person name="Chen S."/>
        </authorList>
    </citation>
    <scope>NUCLEOTIDE SEQUENCE [LARGE SCALE GENOMIC DNA]</scope>
    <source>
        <strain evidence="2">SC-2020</strain>
    </source>
</reference>
<dbReference type="AlphaFoldDB" id="A0AAD6LAI6"/>
<feature type="compositionally biased region" description="Basic and acidic residues" evidence="1">
    <location>
        <begin position="1"/>
        <end position="20"/>
    </location>
</feature>
<evidence type="ECO:0000313" key="3">
    <source>
        <dbReference type="Proteomes" id="UP001164929"/>
    </source>
</evidence>
<accession>A0AAD6LAI6</accession>
<dbReference type="Proteomes" id="UP001164929">
    <property type="component" value="Chromosome 18"/>
</dbReference>
<evidence type="ECO:0000313" key="2">
    <source>
        <dbReference type="EMBL" id="KAJ6957150.1"/>
    </source>
</evidence>
<dbReference type="EMBL" id="JAQIZT010000018">
    <property type="protein sequence ID" value="KAJ6957150.1"/>
    <property type="molecule type" value="Genomic_DNA"/>
</dbReference>
<evidence type="ECO:0000256" key="1">
    <source>
        <dbReference type="SAM" id="MobiDB-lite"/>
    </source>
</evidence>
<protein>
    <submittedName>
        <fullName evidence="2">Uncharacterized protein</fullName>
    </submittedName>
</protein>
<organism evidence="2 3">
    <name type="scientific">Populus alba x Populus x berolinensis</name>
    <dbReference type="NCBI Taxonomy" id="444605"/>
    <lineage>
        <taxon>Eukaryota</taxon>
        <taxon>Viridiplantae</taxon>
        <taxon>Streptophyta</taxon>
        <taxon>Embryophyta</taxon>
        <taxon>Tracheophyta</taxon>
        <taxon>Spermatophyta</taxon>
        <taxon>Magnoliopsida</taxon>
        <taxon>eudicotyledons</taxon>
        <taxon>Gunneridae</taxon>
        <taxon>Pentapetalae</taxon>
        <taxon>rosids</taxon>
        <taxon>fabids</taxon>
        <taxon>Malpighiales</taxon>
        <taxon>Salicaceae</taxon>
        <taxon>Saliceae</taxon>
        <taxon>Populus</taxon>
    </lineage>
</organism>
<proteinExistence type="predicted"/>
<sequence length="43" mass="4715">MAADTSRPDTKKERKNHEDIVNPGDVRGPSSMSAPPRVHGLLF</sequence>
<name>A0AAD6LAI6_9ROSI</name>
<keyword evidence="3" id="KW-1185">Reference proteome</keyword>
<gene>
    <name evidence="2" type="ORF">NC653_039160</name>
</gene>
<feature type="region of interest" description="Disordered" evidence="1">
    <location>
        <begin position="1"/>
        <end position="43"/>
    </location>
</feature>
<comment type="caution">
    <text evidence="2">The sequence shown here is derived from an EMBL/GenBank/DDBJ whole genome shotgun (WGS) entry which is preliminary data.</text>
</comment>